<evidence type="ECO:0000313" key="2">
    <source>
        <dbReference type="Proteomes" id="UP000814128"/>
    </source>
</evidence>
<reference evidence="1" key="2">
    <citation type="journal article" date="2022" name="New Phytol.">
        <title>Evolutionary transition to the ectomycorrhizal habit in the genomes of a hyperdiverse lineage of mushroom-forming fungi.</title>
        <authorList>
            <person name="Looney B."/>
            <person name="Miyauchi S."/>
            <person name="Morin E."/>
            <person name="Drula E."/>
            <person name="Courty P.E."/>
            <person name="Kohler A."/>
            <person name="Kuo A."/>
            <person name="LaButti K."/>
            <person name="Pangilinan J."/>
            <person name="Lipzen A."/>
            <person name="Riley R."/>
            <person name="Andreopoulos W."/>
            <person name="He G."/>
            <person name="Johnson J."/>
            <person name="Nolan M."/>
            <person name="Tritt A."/>
            <person name="Barry K.W."/>
            <person name="Grigoriev I.V."/>
            <person name="Nagy L.G."/>
            <person name="Hibbett D."/>
            <person name="Henrissat B."/>
            <person name="Matheny P.B."/>
            <person name="Labbe J."/>
            <person name="Martin F.M."/>
        </authorList>
    </citation>
    <scope>NUCLEOTIDE SEQUENCE</scope>
    <source>
        <strain evidence="1">EC-137</strain>
    </source>
</reference>
<organism evidence="1 2">
    <name type="scientific">Vararia minispora EC-137</name>
    <dbReference type="NCBI Taxonomy" id="1314806"/>
    <lineage>
        <taxon>Eukaryota</taxon>
        <taxon>Fungi</taxon>
        <taxon>Dikarya</taxon>
        <taxon>Basidiomycota</taxon>
        <taxon>Agaricomycotina</taxon>
        <taxon>Agaricomycetes</taxon>
        <taxon>Russulales</taxon>
        <taxon>Lachnocladiaceae</taxon>
        <taxon>Vararia</taxon>
    </lineage>
</organism>
<gene>
    <name evidence="1" type="ORF">K488DRAFT_87922</name>
</gene>
<protein>
    <submittedName>
        <fullName evidence="1">Uncharacterized protein</fullName>
    </submittedName>
</protein>
<proteinExistence type="predicted"/>
<evidence type="ECO:0000313" key="1">
    <source>
        <dbReference type="EMBL" id="KAI0030285.1"/>
    </source>
</evidence>
<dbReference type="Proteomes" id="UP000814128">
    <property type="component" value="Unassembled WGS sequence"/>
</dbReference>
<name>A0ACB8QF34_9AGAM</name>
<dbReference type="EMBL" id="MU273630">
    <property type="protein sequence ID" value="KAI0030285.1"/>
    <property type="molecule type" value="Genomic_DNA"/>
</dbReference>
<comment type="caution">
    <text evidence="1">The sequence shown here is derived from an EMBL/GenBank/DDBJ whole genome shotgun (WGS) entry which is preliminary data.</text>
</comment>
<reference evidence="1" key="1">
    <citation type="submission" date="2021-02" db="EMBL/GenBank/DDBJ databases">
        <authorList>
            <consortium name="DOE Joint Genome Institute"/>
            <person name="Ahrendt S."/>
            <person name="Looney B.P."/>
            <person name="Miyauchi S."/>
            <person name="Morin E."/>
            <person name="Drula E."/>
            <person name="Courty P.E."/>
            <person name="Chicoki N."/>
            <person name="Fauchery L."/>
            <person name="Kohler A."/>
            <person name="Kuo A."/>
            <person name="Labutti K."/>
            <person name="Pangilinan J."/>
            <person name="Lipzen A."/>
            <person name="Riley R."/>
            <person name="Andreopoulos W."/>
            <person name="He G."/>
            <person name="Johnson J."/>
            <person name="Barry K.W."/>
            <person name="Grigoriev I.V."/>
            <person name="Nagy L."/>
            <person name="Hibbett D."/>
            <person name="Henrissat B."/>
            <person name="Matheny P.B."/>
            <person name="Labbe J."/>
            <person name="Martin F."/>
        </authorList>
    </citation>
    <scope>NUCLEOTIDE SEQUENCE</scope>
    <source>
        <strain evidence="1">EC-137</strain>
    </source>
</reference>
<accession>A0ACB8QF34</accession>
<sequence>MSFISLAQEASAISSDELEYALSEGLLYTPAGSDLARIRNVLKKQGELCKLKFNLPQRRSGNIEIPMEIYLYLFQHFEASSPQKRDYTSLSSVCRLFHAISVTLRLRNITFSNKSHHEGIWLTKFMDGIVLYPYSFYHLSALVREITINWEHYREPEYDFQNPMITSSPDSWNRFPTRYLASLALFRNVYRINFNLTVSYELLAGLAGLPSLQNVTFEICEAFEAFPAGVDPGAMRRPTRSWEKLRVSWLGSTTSDAFADALAALAGWPSLDTLRLERVPFARRFFSHSAGRLTGLVRLAAPAPENAADATTLKELLVAAPKIKSLSFHGAFDINTGPPPPSSALRLPADALPQLCSVSGSSDILAVLIPGRPVDTADATSYYMPLRPEWGFEHEMPWAWASDRGLRCLAASTAGLTTLTIGVDALAHGRIDSLPLERLTLLYEHIGVGHLQYLLGQDSADAVPVHASVRTVRIGVREFGTVRGGPYSAMHAPGAFNLVLQRDYITDALARAFPGATGFVFCTAIVWCKNSNGDWTPCVLDQRAVYDALRGTSSQELRSLENIRDWGGCLHRLLAAGHNLGW</sequence>
<keyword evidence="2" id="KW-1185">Reference proteome</keyword>